<dbReference type="Proteomes" id="UP000829364">
    <property type="component" value="Chromosome 5"/>
</dbReference>
<dbReference type="RefSeq" id="XP_047843633.1">
    <property type="nucleotide sequence ID" value="XM_047987647.1"/>
</dbReference>
<gene>
    <name evidence="1" type="ORF">JDV02_006270</name>
</gene>
<dbReference type="KEGG" id="ptkz:JDV02_006270"/>
<evidence type="ECO:0000313" key="1">
    <source>
        <dbReference type="EMBL" id="UNI20152.1"/>
    </source>
</evidence>
<organism evidence="1 2">
    <name type="scientific">Purpureocillium takamizusanense</name>
    <dbReference type="NCBI Taxonomy" id="2060973"/>
    <lineage>
        <taxon>Eukaryota</taxon>
        <taxon>Fungi</taxon>
        <taxon>Dikarya</taxon>
        <taxon>Ascomycota</taxon>
        <taxon>Pezizomycotina</taxon>
        <taxon>Sordariomycetes</taxon>
        <taxon>Hypocreomycetidae</taxon>
        <taxon>Hypocreales</taxon>
        <taxon>Ophiocordycipitaceae</taxon>
        <taxon>Purpureocillium</taxon>
    </lineage>
</organism>
<keyword evidence="2" id="KW-1185">Reference proteome</keyword>
<reference evidence="1" key="1">
    <citation type="submission" date="2021-11" db="EMBL/GenBank/DDBJ databases">
        <title>Purpureocillium_takamizusanense_genome.</title>
        <authorList>
            <person name="Nguyen N.-H."/>
        </authorList>
    </citation>
    <scope>NUCLEOTIDE SEQUENCE</scope>
    <source>
        <strain evidence="1">PT3</strain>
    </source>
</reference>
<dbReference type="OrthoDB" id="2851338at2759"/>
<dbReference type="GeneID" id="72068219"/>
<accession>A0A9Q8QKB5</accession>
<sequence>MPSDTADPAESGILFVLSDIVDTATLSPDVYSEWYDMIHIPEVLNTGGVASAARYMLSDGAGDDQYPYLALYVIPDMKYLNSEPFKSIRVHHEMLPGPRHSILDLARFDFGRYIRVQGLPSQPLAQAGTGADLVTLVFKSPREATAANGWTVANYIRPVIDAAKISHVQCFGKLSESATGSWSLGDDAESGMVEYLILCYVGKGVEEVIRRHAPKDSRVSSYRLLRSFSRD</sequence>
<dbReference type="AlphaFoldDB" id="A0A9Q8QKB5"/>
<protein>
    <submittedName>
        <fullName evidence="1">Uncharacterized protein</fullName>
    </submittedName>
</protein>
<dbReference type="EMBL" id="CP086358">
    <property type="protein sequence ID" value="UNI20152.1"/>
    <property type="molecule type" value="Genomic_DNA"/>
</dbReference>
<proteinExistence type="predicted"/>
<evidence type="ECO:0000313" key="2">
    <source>
        <dbReference type="Proteomes" id="UP000829364"/>
    </source>
</evidence>
<name>A0A9Q8QKB5_9HYPO</name>